<evidence type="ECO:0000313" key="2">
    <source>
        <dbReference type="Proteomes" id="UP000887577"/>
    </source>
</evidence>
<dbReference type="Pfam" id="PF00651">
    <property type="entry name" value="BTB"/>
    <property type="match status" value="1"/>
</dbReference>
<dbReference type="Proteomes" id="UP000887577">
    <property type="component" value="Unplaced"/>
</dbReference>
<dbReference type="PANTHER" id="PTHR24413">
    <property type="entry name" value="SPECKLE-TYPE POZ PROTEIN"/>
    <property type="match status" value="1"/>
</dbReference>
<dbReference type="AlphaFoldDB" id="A0A914YW47"/>
<dbReference type="SUPFAM" id="SSF54695">
    <property type="entry name" value="POZ domain"/>
    <property type="match status" value="1"/>
</dbReference>
<dbReference type="InterPro" id="IPR011333">
    <property type="entry name" value="SKP1/BTB/POZ_sf"/>
</dbReference>
<dbReference type="WBParaSite" id="PSU_v2.g3877.t1">
    <property type="protein sequence ID" value="PSU_v2.g3877.t1"/>
    <property type="gene ID" value="PSU_v2.g3877"/>
</dbReference>
<evidence type="ECO:0000259" key="1">
    <source>
        <dbReference type="PROSITE" id="PS50097"/>
    </source>
</evidence>
<dbReference type="Gene3D" id="3.30.710.10">
    <property type="entry name" value="Potassium Channel Kv1.1, Chain A"/>
    <property type="match status" value="1"/>
</dbReference>
<sequence length="219" mass="25529">MTAIDPYTGETYTATLKIKCGSENSEYGLYWKYNILTKFWRKITKLTIFVDYIAKKNETFKVDAFKAFQPKGTFERLKEIWEGDSSVKITIKGAKNQMEAIKPFLAAHSPVFKAMFETNMKETTDNVVEIPDFEFNIVQKMVEFCENNTILDCEGLEAEIFKIANKYLMDDLMEFAVTKMTDQASKENIKDYIELAKSFDLKEFEKWLMHFACRNNFGC</sequence>
<dbReference type="PROSITE" id="PS50097">
    <property type="entry name" value="BTB"/>
    <property type="match status" value="1"/>
</dbReference>
<dbReference type="InterPro" id="IPR000210">
    <property type="entry name" value="BTB/POZ_dom"/>
</dbReference>
<reference evidence="3" key="1">
    <citation type="submission" date="2022-11" db="UniProtKB">
        <authorList>
            <consortium name="WormBaseParasite"/>
        </authorList>
    </citation>
    <scope>IDENTIFICATION</scope>
</reference>
<name>A0A914YW47_9BILA</name>
<feature type="domain" description="BTB" evidence="1">
    <location>
        <begin position="85"/>
        <end position="144"/>
    </location>
</feature>
<organism evidence="2 3">
    <name type="scientific">Panagrolaimus superbus</name>
    <dbReference type="NCBI Taxonomy" id="310955"/>
    <lineage>
        <taxon>Eukaryota</taxon>
        <taxon>Metazoa</taxon>
        <taxon>Ecdysozoa</taxon>
        <taxon>Nematoda</taxon>
        <taxon>Chromadorea</taxon>
        <taxon>Rhabditida</taxon>
        <taxon>Tylenchina</taxon>
        <taxon>Panagrolaimomorpha</taxon>
        <taxon>Panagrolaimoidea</taxon>
        <taxon>Panagrolaimidae</taxon>
        <taxon>Panagrolaimus</taxon>
    </lineage>
</organism>
<evidence type="ECO:0000313" key="3">
    <source>
        <dbReference type="WBParaSite" id="PSU_v2.g3877.t1"/>
    </source>
</evidence>
<protein>
    <submittedName>
        <fullName evidence="3">BTB domain-containing protein</fullName>
    </submittedName>
</protein>
<proteinExistence type="predicted"/>
<keyword evidence="2" id="KW-1185">Reference proteome</keyword>
<dbReference type="SMART" id="SM00225">
    <property type="entry name" value="BTB"/>
    <property type="match status" value="1"/>
</dbReference>
<accession>A0A914YW47</accession>